<name>A0A139LGN2_BACOV</name>
<dbReference type="EMBL" id="VWFC01000052">
    <property type="protein sequence ID" value="KAB1319110.1"/>
    <property type="molecule type" value="Genomic_DNA"/>
</dbReference>
<dbReference type="RefSeq" id="WP_004311349.1">
    <property type="nucleotide sequence ID" value="NZ_CAKJYS010000001.1"/>
</dbReference>
<dbReference type="Pfam" id="PF21956">
    <property type="entry name" value="DUF6922"/>
    <property type="match status" value="1"/>
</dbReference>
<sequence length="99" mass="12114">MEEYITRFSTYLFWDVNKDDLDMEKHSQYIIKRVLEYGMLQDWNIVKQYYGLGRIVEIAKGFRELEPRALAYLSAISQTPKEQFRCYTYQRSNPQHWNF</sequence>
<reference evidence="6" key="2">
    <citation type="journal article" date="2018" name="Nature">
        <title>Human gut bacteria contain acquired interbacterial defence systems.</title>
        <authorList>
            <person name="Ross B.D."/>
            <person name="Verster A.J."/>
            <person name="Radey M.C."/>
            <person name="Schmidtke D.T."/>
            <person name="Pope C.E."/>
            <person name="Hoffman L.R."/>
            <person name="Hajjar A."/>
            <person name="Peterson S.B."/>
            <person name="Borenstein E."/>
            <person name="Mougous J."/>
        </authorList>
    </citation>
    <scope>NUCLEOTIDE SEQUENCE</scope>
    <source>
        <strain evidence="6">3725 D1 iv</strain>
    </source>
</reference>
<dbReference type="Proteomes" id="UP000318823">
    <property type="component" value="Chromosome"/>
</dbReference>
<organism evidence="2 8">
    <name type="scientific">Bacteroides ovatus</name>
    <dbReference type="NCBI Taxonomy" id="28116"/>
    <lineage>
        <taxon>Bacteria</taxon>
        <taxon>Pseudomonadati</taxon>
        <taxon>Bacteroidota</taxon>
        <taxon>Bacteroidia</taxon>
        <taxon>Bacteroidales</taxon>
        <taxon>Bacteroidaceae</taxon>
        <taxon>Bacteroides</taxon>
    </lineage>
</organism>
<dbReference type="Proteomes" id="UP000375690">
    <property type="component" value="Unassembled WGS sequence"/>
</dbReference>
<dbReference type="Proteomes" id="UP000435985">
    <property type="component" value="Unassembled WGS sequence"/>
</dbReference>
<evidence type="ECO:0000313" key="4">
    <source>
        <dbReference type="EMBL" id="KAB1319110.1"/>
    </source>
</evidence>
<evidence type="ECO:0000313" key="3">
    <source>
        <dbReference type="EMBL" id="KAA4666494.1"/>
    </source>
</evidence>
<dbReference type="AlphaFoldDB" id="A0A139LGN2"/>
<reference evidence="6" key="4">
    <citation type="submission" date="2019-07" db="EMBL/GenBank/DDBJ databases">
        <authorList>
            <person name="Ross B.D."/>
            <person name="Verster A.J."/>
            <person name="Radey M.C."/>
            <person name="Schmidtke D.T."/>
            <person name="Pope C.E."/>
            <person name="Hoffman L.R."/>
            <person name="Hajjar A."/>
            <person name="Peterson S.B."/>
            <person name="Borenstein E."/>
            <person name="Mougous J.D."/>
        </authorList>
    </citation>
    <scope>NUCLEOTIDE SEQUENCE</scope>
    <source>
        <strain evidence="6">3725 D1 iv</strain>
    </source>
</reference>
<evidence type="ECO:0000313" key="10">
    <source>
        <dbReference type="Proteomes" id="UP000435985"/>
    </source>
</evidence>
<reference evidence="7" key="1">
    <citation type="journal article" date="2018" name="J. Anim. Genet.">
        <title>Acquired interbacterial defense systems protect against interspecies antagonism in the human gut microbiome.</title>
        <authorList>
            <person name="Ross B.D."/>
            <person name="Verster A.J."/>
            <person name="Radey M.C."/>
            <person name="Schmidtke D.T."/>
            <person name="Pope C.E."/>
            <person name="Hoffman L.R."/>
            <person name="Hajjar A."/>
            <person name="Peterson S.B."/>
            <person name="Borenstein E."/>
            <person name="Mougous J."/>
        </authorList>
    </citation>
    <scope>NUCLEOTIDE SEQUENCE [LARGE SCALE GENOMIC DNA]</scope>
    <source>
        <strain evidence="7">3725 D1 iv</strain>
    </source>
</reference>
<feature type="domain" description="DUF6922" evidence="1">
    <location>
        <begin position="8"/>
        <end position="58"/>
    </location>
</feature>
<dbReference type="EMBL" id="JAQNZF010000050">
    <property type="protein sequence ID" value="MDC2745256.1"/>
    <property type="molecule type" value="Genomic_DNA"/>
</dbReference>
<gene>
    <name evidence="6" type="ORF">DYI28_09865</name>
    <name evidence="4" type="ORF">F3B53_24925</name>
    <name evidence="3" type="ORF">F3B98_01800</name>
    <name evidence="2" type="ORF">F3F25_27390</name>
    <name evidence="5" type="ORF">PO382_23950</name>
</gene>
<evidence type="ECO:0000313" key="6">
    <source>
        <dbReference type="EMBL" id="QDM08992.1"/>
    </source>
</evidence>
<evidence type="ECO:0000259" key="1">
    <source>
        <dbReference type="Pfam" id="PF21956"/>
    </source>
</evidence>
<evidence type="ECO:0000313" key="2">
    <source>
        <dbReference type="EMBL" id="KAA3921598.1"/>
    </source>
</evidence>
<protein>
    <recommendedName>
        <fullName evidence="1">DUF6922 domain-containing protein</fullName>
    </recommendedName>
</protein>
<evidence type="ECO:0000313" key="5">
    <source>
        <dbReference type="EMBL" id="MDC2745256.1"/>
    </source>
</evidence>
<dbReference type="InterPro" id="IPR053830">
    <property type="entry name" value="DUF6922"/>
</dbReference>
<dbReference type="Proteomes" id="UP000365824">
    <property type="component" value="Unassembled WGS sequence"/>
</dbReference>
<evidence type="ECO:0000313" key="8">
    <source>
        <dbReference type="Proteomes" id="UP000365824"/>
    </source>
</evidence>
<dbReference type="EMBL" id="CP041395">
    <property type="protein sequence ID" value="QDM08992.1"/>
    <property type="molecule type" value="Genomic_DNA"/>
</dbReference>
<dbReference type="EMBL" id="VWLB01000078">
    <property type="protein sequence ID" value="KAA3921598.1"/>
    <property type="molecule type" value="Genomic_DNA"/>
</dbReference>
<dbReference type="EMBL" id="VWFO01000002">
    <property type="protein sequence ID" value="KAA4666494.1"/>
    <property type="molecule type" value="Genomic_DNA"/>
</dbReference>
<evidence type="ECO:0000313" key="7">
    <source>
        <dbReference type="Proteomes" id="UP000318823"/>
    </source>
</evidence>
<dbReference type="Proteomes" id="UP001219389">
    <property type="component" value="Unassembled WGS sequence"/>
</dbReference>
<reference evidence="8 9" key="3">
    <citation type="journal article" date="2019" name="Nat. Med.">
        <title>A library of human gut bacterial isolates paired with longitudinal multiomics data enables mechanistic microbiome research.</title>
        <authorList>
            <person name="Poyet M."/>
            <person name="Groussin M."/>
            <person name="Gibbons S.M."/>
            <person name="Avila-Pacheco J."/>
            <person name="Jiang X."/>
            <person name="Kearney S.M."/>
            <person name="Perrotta A.R."/>
            <person name="Berdy B."/>
            <person name="Zhao S."/>
            <person name="Lieberman T.D."/>
            <person name="Swanson P.K."/>
            <person name="Smith M."/>
            <person name="Roesemann S."/>
            <person name="Alexander J.E."/>
            <person name="Rich S.A."/>
            <person name="Livny J."/>
            <person name="Vlamakis H."/>
            <person name="Clish C."/>
            <person name="Bullock K."/>
            <person name="Deik A."/>
            <person name="Scott J."/>
            <person name="Pierce K.A."/>
            <person name="Xavier R.J."/>
            <person name="Alm E.J."/>
        </authorList>
    </citation>
    <scope>NUCLEOTIDE SEQUENCE [LARGE SCALE GENOMIC DNA]</scope>
    <source>
        <strain evidence="3 10">BIOML-A14</strain>
        <strain evidence="2 8">BIOML-A160</strain>
        <strain evidence="4 9">BIOML-A2</strain>
    </source>
</reference>
<evidence type="ECO:0000313" key="9">
    <source>
        <dbReference type="Proteomes" id="UP000375690"/>
    </source>
</evidence>
<accession>A0A139LGN2</accession>
<reference evidence="5" key="5">
    <citation type="submission" date="2022-10" db="EMBL/GenBank/DDBJ databases">
        <title>Human gut microbiome strain richness.</title>
        <authorList>
            <person name="Chen-Liaw A."/>
        </authorList>
    </citation>
    <scope>NUCLEOTIDE SEQUENCE</scope>
    <source>
        <strain evidence="5">BSD2780120875st1_E1_BSD2780120875_150330</strain>
    </source>
</reference>
<proteinExistence type="predicted"/>